<protein>
    <submittedName>
        <fullName evidence="4">Dehydrogenase</fullName>
    </submittedName>
</protein>
<dbReference type="Gene3D" id="3.30.360.10">
    <property type="entry name" value="Dihydrodipicolinate Reductase, domain 2"/>
    <property type="match status" value="1"/>
</dbReference>
<dbReference type="SUPFAM" id="SSF51735">
    <property type="entry name" value="NAD(P)-binding Rossmann-fold domains"/>
    <property type="match status" value="1"/>
</dbReference>
<dbReference type="InterPro" id="IPR000683">
    <property type="entry name" value="Gfo/Idh/MocA-like_OxRdtase_N"/>
</dbReference>
<feature type="domain" description="Gfo/Idh/MocA-like oxidoreductase N-terminal" evidence="2">
    <location>
        <begin position="3"/>
        <end position="99"/>
    </location>
</feature>
<evidence type="ECO:0000259" key="2">
    <source>
        <dbReference type="Pfam" id="PF01408"/>
    </source>
</evidence>
<dbReference type="InterPro" id="IPR055170">
    <property type="entry name" value="GFO_IDH_MocA-like_dom"/>
</dbReference>
<dbReference type="InterPro" id="IPR036291">
    <property type="entry name" value="NAD(P)-bd_dom_sf"/>
</dbReference>
<sequence>MPDVELTAVVDVDARRARAVADAWPHGRPAVVTDLARLFDGPDPAPDVVHITTPHADHVPLALTALAAGVDVLLEKPLASTLADGERLAAAADASTARLGICFQNRYNATSRAMRAVLDAGDLGEVIGAGATVRWHRDAAYYASRPWRGTWAGSGGGVLMNQAIHTLDLLLWLLGDAEEVTGSAGQRALGGVIEVEDTADLNLRHAGGVRSTLFATNAASLNHPVSLEVQGTRGRMVLNGDLTVLPDDGDPVTVTETLPGDVGRSYWGASHAALIRDFHAGHGSGEPFWIDAAEALKPLRAITAVYAQTYPAGAWV</sequence>
<dbReference type="SUPFAM" id="SSF55347">
    <property type="entry name" value="Glyceraldehyde-3-phosphate dehydrogenase-like, C-terminal domain"/>
    <property type="match status" value="1"/>
</dbReference>
<comment type="caution">
    <text evidence="4">The sequence shown here is derived from an EMBL/GenBank/DDBJ whole genome shotgun (WGS) entry which is preliminary data.</text>
</comment>
<dbReference type="Pfam" id="PF01408">
    <property type="entry name" value="GFO_IDH_MocA"/>
    <property type="match status" value="1"/>
</dbReference>
<accession>A0ABQ1P4V2</accession>
<feature type="domain" description="GFO/IDH/MocA-like oxidoreductase" evidence="3">
    <location>
        <begin position="112"/>
        <end position="236"/>
    </location>
</feature>
<evidence type="ECO:0000259" key="3">
    <source>
        <dbReference type="Pfam" id="PF22725"/>
    </source>
</evidence>
<keyword evidence="1" id="KW-0520">NAD</keyword>
<reference evidence="5" key="1">
    <citation type="journal article" date="2019" name="Int. J. Syst. Evol. Microbiol.">
        <title>The Global Catalogue of Microorganisms (GCM) 10K type strain sequencing project: providing services to taxonomists for standard genome sequencing and annotation.</title>
        <authorList>
            <consortium name="The Broad Institute Genomics Platform"/>
            <consortium name="The Broad Institute Genome Sequencing Center for Infectious Disease"/>
            <person name="Wu L."/>
            <person name="Ma J."/>
        </authorList>
    </citation>
    <scope>NUCLEOTIDE SEQUENCE [LARGE SCALE GENOMIC DNA]</scope>
    <source>
        <strain evidence="5">CGMCC 1.15480</strain>
    </source>
</reference>
<gene>
    <name evidence="4" type="ORF">GCM10011512_17290</name>
</gene>
<organism evidence="4 5">
    <name type="scientific">Tersicoccus solisilvae</name>
    <dbReference type="NCBI Taxonomy" id="1882339"/>
    <lineage>
        <taxon>Bacteria</taxon>
        <taxon>Bacillati</taxon>
        <taxon>Actinomycetota</taxon>
        <taxon>Actinomycetes</taxon>
        <taxon>Micrococcales</taxon>
        <taxon>Micrococcaceae</taxon>
        <taxon>Tersicoccus</taxon>
    </lineage>
</organism>
<evidence type="ECO:0000256" key="1">
    <source>
        <dbReference type="ARBA" id="ARBA00023027"/>
    </source>
</evidence>
<dbReference type="PANTHER" id="PTHR43249:SF1">
    <property type="entry name" value="D-GLUCOSIDE 3-DEHYDROGENASE"/>
    <property type="match status" value="1"/>
</dbReference>
<proteinExistence type="predicted"/>
<dbReference type="EMBL" id="BMJI01000008">
    <property type="protein sequence ID" value="GGC90783.1"/>
    <property type="molecule type" value="Genomic_DNA"/>
</dbReference>
<dbReference type="Pfam" id="PF22725">
    <property type="entry name" value="GFO_IDH_MocA_C3"/>
    <property type="match status" value="1"/>
</dbReference>
<dbReference type="Gene3D" id="3.40.50.720">
    <property type="entry name" value="NAD(P)-binding Rossmann-like Domain"/>
    <property type="match status" value="1"/>
</dbReference>
<name>A0ABQ1P4V2_9MICC</name>
<dbReference type="PANTHER" id="PTHR43249">
    <property type="entry name" value="UDP-N-ACETYL-2-AMINO-2-DEOXY-D-GLUCURONATE OXIDASE"/>
    <property type="match status" value="1"/>
</dbReference>
<dbReference type="InterPro" id="IPR052515">
    <property type="entry name" value="Gfo/Idh/MocA_Oxidoreductase"/>
</dbReference>
<evidence type="ECO:0000313" key="5">
    <source>
        <dbReference type="Proteomes" id="UP000597761"/>
    </source>
</evidence>
<evidence type="ECO:0000313" key="4">
    <source>
        <dbReference type="EMBL" id="GGC90783.1"/>
    </source>
</evidence>
<dbReference type="Proteomes" id="UP000597761">
    <property type="component" value="Unassembled WGS sequence"/>
</dbReference>
<keyword evidence="5" id="KW-1185">Reference proteome</keyword>